<evidence type="ECO:0000256" key="1">
    <source>
        <dbReference type="SAM" id="MobiDB-lite"/>
    </source>
</evidence>
<dbReference type="AlphaFoldDB" id="X6LPG0"/>
<gene>
    <name evidence="2" type="ORF">RFI_33604</name>
</gene>
<dbReference type="Proteomes" id="UP000023152">
    <property type="component" value="Unassembled WGS sequence"/>
</dbReference>
<comment type="caution">
    <text evidence="2">The sequence shown here is derived from an EMBL/GenBank/DDBJ whole genome shotgun (WGS) entry which is preliminary data.</text>
</comment>
<sequence>MNDKDDVKLGNAIDRDQDRDRDRDRDKNKKVKASYFRKSLLNNLIGIDPADDSDESSEQRFESNFAQNGKGFLTMADDMLVLSTSNTKSPISKFSRLRSRSLAEGLVSEDTNDVDT</sequence>
<reference evidence="2 3" key="1">
    <citation type="journal article" date="2013" name="Curr. Biol.">
        <title>The Genome of the Foraminiferan Reticulomyxa filosa.</title>
        <authorList>
            <person name="Glockner G."/>
            <person name="Hulsmann N."/>
            <person name="Schleicher M."/>
            <person name="Noegel A.A."/>
            <person name="Eichinger L."/>
            <person name="Gallinger C."/>
            <person name="Pawlowski J."/>
            <person name="Sierra R."/>
            <person name="Euteneuer U."/>
            <person name="Pillet L."/>
            <person name="Moustafa A."/>
            <person name="Platzer M."/>
            <person name="Groth M."/>
            <person name="Szafranski K."/>
            <person name="Schliwa M."/>
        </authorList>
    </citation>
    <scope>NUCLEOTIDE SEQUENCE [LARGE SCALE GENOMIC DNA]</scope>
</reference>
<proteinExistence type="predicted"/>
<keyword evidence="3" id="KW-1185">Reference proteome</keyword>
<feature type="region of interest" description="Disordered" evidence="1">
    <location>
        <begin position="1"/>
        <end position="30"/>
    </location>
</feature>
<feature type="compositionally biased region" description="Basic and acidic residues" evidence="1">
    <location>
        <begin position="1"/>
        <end position="27"/>
    </location>
</feature>
<accession>X6LPG0</accession>
<organism evidence="2 3">
    <name type="scientific">Reticulomyxa filosa</name>
    <dbReference type="NCBI Taxonomy" id="46433"/>
    <lineage>
        <taxon>Eukaryota</taxon>
        <taxon>Sar</taxon>
        <taxon>Rhizaria</taxon>
        <taxon>Retaria</taxon>
        <taxon>Foraminifera</taxon>
        <taxon>Monothalamids</taxon>
        <taxon>Reticulomyxidae</taxon>
        <taxon>Reticulomyxa</taxon>
    </lineage>
</organism>
<feature type="non-terminal residue" evidence="2">
    <location>
        <position position="116"/>
    </location>
</feature>
<evidence type="ECO:0000313" key="3">
    <source>
        <dbReference type="Proteomes" id="UP000023152"/>
    </source>
</evidence>
<name>X6LPG0_RETFI</name>
<dbReference type="EMBL" id="ASPP01031916">
    <property type="protein sequence ID" value="ETO03798.1"/>
    <property type="molecule type" value="Genomic_DNA"/>
</dbReference>
<feature type="region of interest" description="Disordered" evidence="1">
    <location>
        <begin position="48"/>
        <end position="68"/>
    </location>
</feature>
<protein>
    <submittedName>
        <fullName evidence="2">Uncharacterized protein</fullName>
    </submittedName>
</protein>
<evidence type="ECO:0000313" key="2">
    <source>
        <dbReference type="EMBL" id="ETO03798.1"/>
    </source>
</evidence>